<dbReference type="RefSeq" id="WP_109020940.1">
    <property type="nucleotide sequence ID" value="NZ_AP025028.1"/>
</dbReference>
<evidence type="ECO:0000313" key="1">
    <source>
        <dbReference type="EMBL" id="BDA80156.1"/>
    </source>
</evidence>
<organism evidence="1 2">
    <name type="scientific">Leptospira kobayashii</name>
    <dbReference type="NCBI Taxonomy" id="1917830"/>
    <lineage>
        <taxon>Bacteria</taxon>
        <taxon>Pseudomonadati</taxon>
        <taxon>Spirochaetota</taxon>
        <taxon>Spirochaetia</taxon>
        <taxon>Leptospirales</taxon>
        <taxon>Leptospiraceae</taxon>
        <taxon>Leptospira</taxon>
    </lineage>
</organism>
<dbReference type="Proteomes" id="UP000245263">
    <property type="component" value="Chromosome 1"/>
</dbReference>
<gene>
    <name evidence="1" type="ORF">LPTSP3_g30860</name>
</gene>
<reference evidence="1 2" key="1">
    <citation type="submission" date="2021-08" db="EMBL/GenBank/DDBJ databases">
        <title>Complete genome sequence of Leptospira kobayashii strain E30.</title>
        <authorList>
            <person name="Nakao R."/>
            <person name="Nakamura S."/>
            <person name="Masuzawa T."/>
            <person name="Koizumi N."/>
        </authorList>
    </citation>
    <scope>NUCLEOTIDE SEQUENCE [LARGE SCALE GENOMIC DNA]</scope>
    <source>
        <strain evidence="1 2">E30</strain>
    </source>
</reference>
<name>A0ABN6KJN4_9LEPT</name>
<proteinExistence type="predicted"/>
<keyword evidence="2" id="KW-1185">Reference proteome</keyword>
<accession>A0ABN6KJN4</accession>
<protein>
    <submittedName>
        <fullName evidence="1">Uncharacterized protein</fullName>
    </submittedName>
</protein>
<dbReference type="EMBL" id="AP025028">
    <property type="protein sequence ID" value="BDA80156.1"/>
    <property type="molecule type" value="Genomic_DNA"/>
</dbReference>
<sequence length="85" mass="9591">MSIFEIMDMEGDHVANSGSLHGLPNDGSIELQLIDNFDTKIEFPFQFIRTNNTDQHYPGISVNVKYIAKAGSIEENIKISKYSRV</sequence>
<evidence type="ECO:0000313" key="2">
    <source>
        <dbReference type="Proteomes" id="UP000245263"/>
    </source>
</evidence>